<keyword evidence="1" id="KW-0472">Membrane</keyword>
<keyword evidence="1" id="KW-0812">Transmembrane</keyword>
<dbReference type="Proteomes" id="UP001438707">
    <property type="component" value="Unassembled WGS sequence"/>
</dbReference>
<organism evidence="2 3">
    <name type="scientific">Apatococcus lobatus</name>
    <dbReference type="NCBI Taxonomy" id="904363"/>
    <lineage>
        <taxon>Eukaryota</taxon>
        <taxon>Viridiplantae</taxon>
        <taxon>Chlorophyta</taxon>
        <taxon>core chlorophytes</taxon>
        <taxon>Trebouxiophyceae</taxon>
        <taxon>Chlorellales</taxon>
        <taxon>Chlorellaceae</taxon>
        <taxon>Apatococcus</taxon>
    </lineage>
</organism>
<dbReference type="AlphaFoldDB" id="A0AAW1RFA2"/>
<evidence type="ECO:0000256" key="1">
    <source>
        <dbReference type="SAM" id="Phobius"/>
    </source>
</evidence>
<keyword evidence="1" id="KW-1133">Transmembrane helix</keyword>
<evidence type="ECO:0000313" key="3">
    <source>
        <dbReference type="Proteomes" id="UP001438707"/>
    </source>
</evidence>
<sequence>MIGVFGVLYALPAYLAFTNSHPMSPGVAVAAMILCFNGSGLNIGADFYKSAQKQLGVKKVSTHIYDGRLGPYPNHVGDWMRYSAFALASGNVLAWIVPAIVVAVNFQTYRERAQKNSK</sequence>
<comment type="caution">
    <text evidence="2">The sequence shown here is derived from an EMBL/GenBank/DDBJ whole genome shotgun (WGS) entry which is preliminary data.</text>
</comment>
<evidence type="ECO:0000313" key="2">
    <source>
        <dbReference type="EMBL" id="KAK9832221.1"/>
    </source>
</evidence>
<feature type="transmembrane region" description="Helical" evidence="1">
    <location>
        <begin position="82"/>
        <end position="106"/>
    </location>
</feature>
<gene>
    <name evidence="2" type="ORF">WJX74_003449</name>
</gene>
<keyword evidence="3" id="KW-1185">Reference proteome</keyword>
<protein>
    <recommendedName>
        <fullName evidence="4">Steroid 5-alpha reductase C-terminal domain-containing protein</fullName>
    </recommendedName>
</protein>
<accession>A0AAW1RFA2</accession>
<dbReference type="EMBL" id="JALJOS010000012">
    <property type="protein sequence ID" value="KAK9832221.1"/>
    <property type="molecule type" value="Genomic_DNA"/>
</dbReference>
<name>A0AAW1RFA2_9CHLO</name>
<reference evidence="2 3" key="1">
    <citation type="journal article" date="2024" name="Nat. Commun.">
        <title>Phylogenomics reveals the evolutionary origins of lichenization in chlorophyte algae.</title>
        <authorList>
            <person name="Puginier C."/>
            <person name="Libourel C."/>
            <person name="Otte J."/>
            <person name="Skaloud P."/>
            <person name="Haon M."/>
            <person name="Grisel S."/>
            <person name="Petersen M."/>
            <person name="Berrin J.G."/>
            <person name="Delaux P.M."/>
            <person name="Dal Grande F."/>
            <person name="Keller J."/>
        </authorList>
    </citation>
    <scope>NUCLEOTIDE SEQUENCE [LARGE SCALE GENOMIC DNA]</scope>
    <source>
        <strain evidence="2 3">SAG 2145</strain>
    </source>
</reference>
<proteinExistence type="predicted"/>
<evidence type="ECO:0008006" key="4">
    <source>
        <dbReference type="Google" id="ProtNLM"/>
    </source>
</evidence>